<name>H1Q2Q6_9BACT</name>
<dbReference type="EMBL" id="AGWK01000034">
    <property type="protein sequence ID" value="EHO70339.1"/>
    <property type="molecule type" value="Genomic_DNA"/>
</dbReference>
<dbReference type="eggNOG" id="COG1373">
    <property type="taxonomic scope" value="Bacteria"/>
</dbReference>
<dbReference type="InterPro" id="IPR041682">
    <property type="entry name" value="AAA_14"/>
</dbReference>
<evidence type="ECO:0000259" key="1">
    <source>
        <dbReference type="Pfam" id="PF13173"/>
    </source>
</evidence>
<comment type="caution">
    <text evidence="2">The sequence shown here is derived from an EMBL/GenBank/DDBJ whole genome shotgun (WGS) entry which is preliminary data.</text>
</comment>
<dbReference type="InterPro" id="IPR027417">
    <property type="entry name" value="P-loop_NTPase"/>
</dbReference>
<sequence length="394" mass="46689">MDAFFRTHNYLVEHIDAPVRRRLMDEIDWNHRMIGIKGTRGIGKTTFLLQYAKEKFGSRDRQCLYVNMNNFYFHGRGIADFAGEFYHGGGRVLLIDQVFKQPNWSSELRRCHDLFPELKIVFTGSSVMRLKEENPELNGIVKGYNLTGFSFREFLNLETGEQFEPYSLDDILMNHEQIVKKILPKVRPIEHFQNYIHHGFYPFFLENRNFSENLLKTMNMMTEVDILLIKQIELKYLTKIKKLFYHLSLEMPQTPNISNLAKEINTSRATVMNYIKYLSDARLLNILYPIGEDFPKKPARVMMNNSNLIYAIYPILAEQSNVMETFMVNALWKDHKVNQDKKRGTYLIDGEKRFRVYDAEKHKIRFEEGMFYFRYNTEVGIGNKIPLWLLGFLY</sequence>
<dbReference type="Pfam" id="PF13173">
    <property type="entry name" value="AAA_14"/>
    <property type="match status" value="1"/>
</dbReference>
<dbReference type="SUPFAM" id="SSF52540">
    <property type="entry name" value="P-loop containing nucleoside triphosphate hydrolases"/>
    <property type="match status" value="1"/>
</dbReference>
<dbReference type="PATRIC" id="fig|883158.3.peg.1201"/>
<gene>
    <name evidence="2" type="ORF">HMPREF9140_01194</name>
</gene>
<dbReference type="AlphaFoldDB" id="H1Q2Q6"/>
<dbReference type="Proteomes" id="UP000016023">
    <property type="component" value="Unassembled WGS sequence"/>
</dbReference>
<evidence type="ECO:0000313" key="3">
    <source>
        <dbReference type="Proteomes" id="UP000016023"/>
    </source>
</evidence>
<dbReference type="PANTHER" id="PTHR42990:SF1">
    <property type="entry name" value="AAA+ ATPASE DOMAIN-CONTAINING PROTEIN"/>
    <property type="match status" value="1"/>
</dbReference>
<dbReference type="STRING" id="883158.HMPREF9140_01194"/>
<dbReference type="RefSeq" id="WP_006952504.1">
    <property type="nucleotide sequence ID" value="NZ_JH594522.1"/>
</dbReference>
<proteinExistence type="predicted"/>
<keyword evidence="3" id="KW-1185">Reference proteome</keyword>
<dbReference type="PANTHER" id="PTHR42990">
    <property type="entry name" value="ATPASE"/>
    <property type="match status" value="1"/>
</dbReference>
<accession>H1Q2Q6</accession>
<reference evidence="2 3" key="1">
    <citation type="submission" date="2011-12" db="EMBL/GenBank/DDBJ databases">
        <title>The Genome Sequence of Prevotella micans F0438.</title>
        <authorList>
            <consortium name="The Broad Institute Genome Sequencing Platform"/>
            <person name="Earl A."/>
            <person name="Ward D."/>
            <person name="Feldgarden M."/>
            <person name="Gevers D."/>
            <person name="Izard J."/>
            <person name="Baranova O.V."/>
            <person name="Blanton J.M."/>
            <person name="Wade W.G."/>
            <person name="Dewhirst F.E."/>
            <person name="Young S.K."/>
            <person name="Zeng Q."/>
            <person name="Gargeya S."/>
            <person name="Fitzgerald M."/>
            <person name="Haas B."/>
            <person name="Abouelleil A."/>
            <person name="Alvarado L."/>
            <person name="Arachchi H.M."/>
            <person name="Berlin A."/>
            <person name="Chapman S.B."/>
            <person name="Gearin G."/>
            <person name="Goldberg J."/>
            <person name="Griggs A."/>
            <person name="Gujja S."/>
            <person name="Hansen M."/>
            <person name="Heiman D."/>
            <person name="Howarth C."/>
            <person name="Larimer J."/>
            <person name="Lui A."/>
            <person name="MacDonald P.J.P."/>
            <person name="McCowen C."/>
            <person name="Montmayeur A."/>
            <person name="Murphy C."/>
            <person name="Neiman D."/>
            <person name="Pearson M."/>
            <person name="Priest M."/>
            <person name="Roberts A."/>
            <person name="Saif S."/>
            <person name="Shea T."/>
            <person name="Sisk P."/>
            <person name="Stolte C."/>
            <person name="Sykes S."/>
            <person name="Wortman J."/>
            <person name="Nusbaum C."/>
            <person name="Birren B."/>
        </authorList>
    </citation>
    <scope>NUCLEOTIDE SEQUENCE [LARGE SCALE GENOMIC DNA]</scope>
    <source>
        <strain evidence="2 3">F0438</strain>
    </source>
</reference>
<organism evidence="2 3">
    <name type="scientific">Prevotella micans F0438</name>
    <dbReference type="NCBI Taxonomy" id="883158"/>
    <lineage>
        <taxon>Bacteria</taxon>
        <taxon>Pseudomonadati</taxon>
        <taxon>Bacteroidota</taxon>
        <taxon>Bacteroidia</taxon>
        <taxon>Bacteroidales</taxon>
        <taxon>Prevotellaceae</taxon>
        <taxon>Prevotella</taxon>
    </lineage>
</organism>
<evidence type="ECO:0000313" key="2">
    <source>
        <dbReference type="EMBL" id="EHO70339.1"/>
    </source>
</evidence>
<feature type="domain" description="AAA" evidence="1">
    <location>
        <begin position="31"/>
        <end position="155"/>
    </location>
</feature>
<dbReference type="HOGENOM" id="CLU_058017_0_0_10"/>
<protein>
    <recommendedName>
        <fullName evidence="1">AAA domain-containing protein</fullName>
    </recommendedName>
</protein>